<organism evidence="2 3">
    <name type="scientific">Alligator mississippiensis</name>
    <name type="common">American alligator</name>
    <dbReference type="NCBI Taxonomy" id="8496"/>
    <lineage>
        <taxon>Eukaryota</taxon>
        <taxon>Metazoa</taxon>
        <taxon>Chordata</taxon>
        <taxon>Craniata</taxon>
        <taxon>Vertebrata</taxon>
        <taxon>Euteleostomi</taxon>
        <taxon>Archelosauria</taxon>
        <taxon>Archosauria</taxon>
        <taxon>Crocodylia</taxon>
        <taxon>Alligatoridae</taxon>
        <taxon>Alligatorinae</taxon>
        <taxon>Alligator</taxon>
    </lineage>
</organism>
<accession>A0A151P7R8</accession>
<dbReference type="EMBL" id="AKHW03000635">
    <property type="protein sequence ID" value="KYO45137.1"/>
    <property type="molecule type" value="Genomic_DNA"/>
</dbReference>
<evidence type="ECO:0000256" key="1">
    <source>
        <dbReference type="SAM" id="MobiDB-lite"/>
    </source>
</evidence>
<name>A0A151P7R8_ALLMI</name>
<comment type="caution">
    <text evidence="2">The sequence shown here is derived from an EMBL/GenBank/DDBJ whole genome shotgun (WGS) entry which is preliminary data.</text>
</comment>
<gene>
    <name evidence="2" type="ORF">Y1Q_0007426</name>
</gene>
<dbReference type="AlphaFoldDB" id="A0A151P7R8"/>
<sequence>MDSYTLEASGTVQTTLSSTVDEISVIKTDSQTPKTDPGTMADPQRTASEPPAESLEVADKLNPKGCAEADAAFIESFQNLCFGGPARIKV</sequence>
<feature type="region of interest" description="Disordered" evidence="1">
    <location>
        <begin position="23"/>
        <end position="55"/>
    </location>
</feature>
<keyword evidence="3" id="KW-1185">Reference proteome</keyword>
<protein>
    <submittedName>
        <fullName evidence="2">Uncharacterized protein</fullName>
    </submittedName>
</protein>
<dbReference type="Proteomes" id="UP000050525">
    <property type="component" value="Unassembled WGS sequence"/>
</dbReference>
<evidence type="ECO:0000313" key="3">
    <source>
        <dbReference type="Proteomes" id="UP000050525"/>
    </source>
</evidence>
<evidence type="ECO:0000313" key="2">
    <source>
        <dbReference type="EMBL" id="KYO45137.1"/>
    </source>
</evidence>
<reference evidence="2 3" key="1">
    <citation type="journal article" date="2012" name="Genome Biol.">
        <title>Sequencing three crocodilian genomes to illuminate the evolution of archosaurs and amniotes.</title>
        <authorList>
            <person name="St John J.A."/>
            <person name="Braun E.L."/>
            <person name="Isberg S.R."/>
            <person name="Miles L.G."/>
            <person name="Chong A.Y."/>
            <person name="Gongora J."/>
            <person name="Dalzell P."/>
            <person name="Moran C."/>
            <person name="Bed'hom B."/>
            <person name="Abzhanov A."/>
            <person name="Burgess S.C."/>
            <person name="Cooksey A.M."/>
            <person name="Castoe T.A."/>
            <person name="Crawford N.G."/>
            <person name="Densmore L.D."/>
            <person name="Drew J.C."/>
            <person name="Edwards S.V."/>
            <person name="Faircloth B.C."/>
            <person name="Fujita M.K."/>
            <person name="Greenwold M.J."/>
            <person name="Hoffmann F.G."/>
            <person name="Howard J.M."/>
            <person name="Iguchi T."/>
            <person name="Janes D.E."/>
            <person name="Khan S.Y."/>
            <person name="Kohno S."/>
            <person name="de Koning A.J."/>
            <person name="Lance S.L."/>
            <person name="McCarthy F.M."/>
            <person name="McCormack J.E."/>
            <person name="Merchant M.E."/>
            <person name="Peterson D.G."/>
            <person name="Pollock D.D."/>
            <person name="Pourmand N."/>
            <person name="Raney B.J."/>
            <person name="Roessler K.A."/>
            <person name="Sanford J.R."/>
            <person name="Sawyer R.H."/>
            <person name="Schmidt C.J."/>
            <person name="Triplett E.W."/>
            <person name="Tuberville T.D."/>
            <person name="Venegas-Anaya M."/>
            <person name="Howard J.T."/>
            <person name="Jarvis E.D."/>
            <person name="Guillette L.J.Jr."/>
            <person name="Glenn T.C."/>
            <person name="Green R.E."/>
            <person name="Ray D.A."/>
        </authorList>
    </citation>
    <scope>NUCLEOTIDE SEQUENCE [LARGE SCALE GENOMIC DNA]</scope>
    <source>
        <strain evidence="2">KSC_2009_1</strain>
    </source>
</reference>
<proteinExistence type="predicted"/>
<feature type="compositionally biased region" description="Polar residues" evidence="1">
    <location>
        <begin position="23"/>
        <end position="34"/>
    </location>
</feature>